<dbReference type="RefSeq" id="WP_015026208.1">
    <property type="nucleotide sequence ID" value="NC_018742.1"/>
</dbReference>
<keyword evidence="1" id="KW-0175">Coiled coil</keyword>
<geneLocation type="plasmid" evidence="3 4">
    <name>pEMTOL01</name>
</geneLocation>
<dbReference type="InterPro" id="IPR003959">
    <property type="entry name" value="ATPase_AAA_core"/>
</dbReference>
<dbReference type="SUPFAM" id="SSF52540">
    <property type="entry name" value="P-loop containing nucleoside triphosphate hydrolases"/>
    <property type="match status" value="1"/>
</dbReference>
<protein>
    <submittedName>
        <fullName evidence="3">SMC domain protein</fullName>
    </submittedName>
</protein>
<dbReference type="Pfam" id="PF13304">
    <property type="entry name" value="AAA_21"/>
    <property type="match status" value="1"/>
</dbReference>
<dbReference type="PANTHER" id="PTHR43581">
    <property type="entry name" value="ATP/GTP PHOSPHATASE"/>
    <property type="match status" value="1"/>
</dbReference>
<dbReference type="PANTHER" id="PTHR43581:SF2">
    <property type="entry name" value="EXCINUCLEASE ATPASE SUBUNIT"/>
    <property type="match status" value="1"/>
</dbReference>
<dbReference type="Gene3D" id="3.40.50.300">
    <property type="entry name" value="P-loop containing nucleotide triphosphate hydrolases"/>
    <property type="match status" value="1"/>
</dbReference>
<dbReference type="Proteomes" id="UP000002875">
    <property type="component" value="Plasmid pEMTOL01"/>
</dbReference>
<organism evidence="3 4">
    <name type="scientific">Emticicia oligotrophica (strain DSM 17448 / CIP 109782 / MTCC 6937 / GPTSA100-15)</name>
    <dbReference type="NCBI Taxonomy" id="929562"/>
    <lineage>
        <taxon>Bacteria</taxon>
        <taxon>Pseudomonadati</taxon>
        <taxon>Bacteroidota</taxon>
        <taxon>Cytophagia</taxon>
        <taxon>Cytophagales</taxon>
        <taxon>Leadbetterellaceae</taxon>
        <taxon>Emticicia</taxon>
    </lineage>
</organism>
<dbReference type="EMBL" id="CP002962">
    <property type="protein sequence ID" value="AFK05462.1"/>
    <property type="molecule type" value="Genomic_DNA"/>
</dbReference>
<evidence type="ECO:0000313" key="3">
    <source>
        <dbReference type="EMBL" id="AFK05462.1"/>
    </source>
</evidence>
<dbReference type="InterPro" id="IPR003593">
    <property type="entry name" value="AAA+_ATPase"/>
</dbReference>
<evidence type="ECO:0000259" key="2">
    <source>
        <dbReference type="SMART" id="SM00382"/>
    </source>
</evidence>
<dbReference type="InterPro" id="IPR027417">
    <property type="entry name" value="P-loop_NTPase"/>
</dbReference>
<proteinExistence type="predicted"/>
<gene>
    <name evidence="3" type="ordered locus">Emtol_0190</name>
</gene>
<accession>A0ABM5N7H0</accession>
<keyword evidence="4" id="KW-1185">Reference proteome</keyword>
<sequence>MLLKQLSLRNFRGLDETSISFINDTGKPRLQTLLLGENGTGKSTILKAIALIGAGSNSLSELLGNPDEWISFGENSCEIKAVFMTKEKKPKEREISLKINRGDSIKDILVNNTDSLDEIDRALSHTDRNYFILGYGASRRLNKNQSFNQPSSFYNNDRSANVATLFNSDANLYPLSAWVMELDYRSDGEALESIKNALNEFLINIRFDSIDKQQKTLLFSNGKDLIPIHLLSDGYQNVSGWIGDLLYRIFNTFGDRQNPLMTNGILLIDEIDLHLHPTWQRRLLGYLKTKLPNFQIIASTHSPLTAQQAGEGELIVLNRTKNNQIDAQLFKGTPNKMLLHQVLLSPIFGVQSDESYETEQLKNEYENLKNRKGSKAQADKLSKRIQAIPQVTRTNMVADAGLVDLLNKINQELQQ</sequence>
<evidence type="ECO:0000256" key="1">
    <source>
        <dbReference type="SAM" id="Coils"/>
    </source>
</evidence>
<dbReference type="InterPro" id="IPR051396">
    <property type="entry name" value="Bact_Antivir_Def_Nuclease"/>
</dbReference>
<reference evidence="3 4" key="1">
    <citation type="submission" date="2011-07" db="EMBL/GenBank/DDBJ databases">
        <title>The complete genome of plasmid 1 of Emticicia oligotrophica DSM 17448.</title>
        <authorList>
            <consortium name="US DOE Joint Genome Institute (JGI-PGF)"/>
            <person name="Lucas S."/>
            <person name="Han J."/>
            <person name="Lapidus A."/>
            <person name="Bruce D."/>
            <person name="Goodwin L."/>
            <person name="Pitluck S."/>
            <person name="Peters L."/>
            <person name="Kyrpides N."/>
            <person name="Mavromatis K."/>
            <person name="Ivanova N."/>
            <person name="Ovchinnikova G."/>
            <person name="Teshima H."/>
            <person name="Detter J.C."/>
            <person name="Tapia R."/>
            <person name="Han C."/>
            <person name="Land M."/>
            <person name="Hauser L."/>
            <person name="Markowitz V."/>
            <person name="Cheng J.-F."/>
            <person name="Hugenholtz P."/>
            <person name="Woyke T."/>
            <person name="Wu D."/>
            <person name="Tindall B."/>
            <person name="Pomrenke H."/>
            <person name="Brambilla E."/>
            <person name="Klenk H.-P."/>
            <person name="Eisen J.A."/>
        </authorList>
    </citation>
    <scope>NUCLEOTIDE SEQUENCE [LARGE SCALE GENOMIC DNA]</scope>
    <source>
        <strain evidence="4">DSM 17448 / GPTSA100-15</strain>
        <plasmid evidence="3 4">pEMTOL01</plasmid>
    </source>
</reference>
<feature type="coiled-coil region" evidence="1">
    <location>
        <begin position="351"/>
        <end position="378"/>
    </location>
</feature>
<evidence type="ECO:0000313" key="4">
    <source>
        <dbReference type="Proteomes" id="UP000002875"/>
    </source>
</evidence>
<name>A0ABM5N7H0_EMTOG</name>
<dbReference type="SMART" id="SM00382">
    <property type="entry name" value="AAA"/>
    <property type="match status" value="1"/>
</dbReference>
<feature type="domain" description="AAA+ ATPase" evidence="2">
    <location>
        <begin position="28"/>
        <end position="326"/>
    </location>
</feature>
<keyword evidence="3" id="KW-0614">Plasmid</keyword>